<protein>
    <submittedName>
        <fullName evidence="2">Type IV secretory protein</fullName>
    </submittedName>
</protein>
<feature type="non-terminal residue" evidence="2">
    <location>
        <position position="145"/>
    </location>
</feature>
<evidence type="ECO:0000256" key="1">
    <source>
        <dbReference type="SAM" id="MobiDB-lite"/>
    </source>
</evidence>
<dbReference type="InterPro" id="IPR003688">
    <property type="entry name" value="TraG/VirD4"/>
</dbReference>
<gene>
    <name evidence="2" type="ORF">EHZ11_16795</name>
</gene>
<sequence length="145" mass="16972">MSTDDNTIEEFSKKVGNKTVEQENSTTNSLGMNTHINRNVDSDRILTPERISTFLEGETIVLAPLKRQDLKGHKIRPYPIFNHGETNLPYAYQYIEDFNPSWDINDIDIHCTHADLDLKALQIDYDYFLPDIYARRLYHNMHDQI</sequence>
<feature type="compositionally biased region" description="Polar residues" evidence="1">
    <location>
        <begin position="22"/>
        <end position="34"/>
    </location>
</feature>
<evidence type="ECO:0000313" key="3">
    <source>
        <dbReference type="Proteomes" id="UP000273641"/>
    </source>
</evidence>
<reference evidence="2 3" key="1">
    <citation type="submission" date="2018-11" db="EMBL/GenBank/DDBJ databases">
        <title>Draft genome sequences of potential pathogenic Clostridium perfringens from environmental surface water in the North West Province, South Africa.</title>
        <authorList>
            <person name="Fourie J.C.J."/>
            <person name="Sanko T.J."/>
            <person name="Bezuidenhout C."/>
            <person name="Mienie C."/>
            <person name="Adeleke R."/>
        </authorList>
    </citation>
    <scope>NUCLEOTIDE SEQUENCE [LARGE SCALE GENOMIC DNA]</scope>
    <source>
        <strain evidence="2 3">SC4-C13</strain>
    </source>
</reference>
<proteinExistence type="predicted"/>
<name>A0AAE8FNY8_CLOPF</name>
<dbReference type="Pfam" id="PF02534">
    <property type="entry name" value="T4SS-DNA_transf"/>
    <property type="match status" value="1"/>
</dbReference>
<accession>A0AAE8FNY8</accession>
<dbReference type="GO" id="GO:0016020">
    <property type="term" value="C:membrane"/>
    <property type="evidence" value="ECO:0007669"/>
    <property type="project" value="InterPro"/>
</dbReference>
<organism evidence="2 3">
    <name type="scientific">Clostridium perfringens</name>
    <dbReference type="NCBI Taxonomy" id="1502"/>
    <lineage>
        <taxon>Bacteria</taxon>
        <taxon>Bacillati</taxon>
        <taxon>Bacillota</taxon>
        <taxon>Clostridia</taxon>
        <taxon>Eubacteriales</taxon>
        <taxon>Clostridiaceae</taxon>
        <taxon>Clostridium</taxon>
    </lineage>
</organism>
<dbReference type="EMBL" id="RQNR01000193">
    <property type="protein sequence ID" value="RQN19590.1"/>
    <property type="molecule type" value="Genomic_DNA"/>
</dbReference>
<comment type="caution">
    <text evidence="2">The sequence shown here is derived from an EMBL/GenBank/DDBJ whole genome shotgun (WGS) entry which is preliminary data.</text>
</comment>
<feature type="non-terminal residue" evidence="2">
    <location>
        <position position="1"/>
    </location>
</feature>
<evidence type="ECO:0000313" key="2">
    <source>
        <dbReference type="EMBL" id="RQN19590.1"/>
    </source>
</evidence>
<dbReference type="RefSeq" id="WP_185300250.1">
    <property type="nucleotide sequence ID" value="NZ_RQNR01000193.1"/>
</dbReference>
<dbReference type="AlphaFoldDB" id="A0AAE8FNY8"/>
<feature type="region of interest" description="Disordered" evidence="1">
    <location>
        <begin position="1"/>
        <end position="34"/>
    </location>
</feature>
<dbReference type="Proteomes" id="UP000273641">
    <property type="component" value="Unassembled WGS sequence"/>
</dbReference>